<name>A0A4Q7DJ69_9PROT</name>
<dbReference type="Proteomes" id="UP000293550">
    <property type="component" value="Unassembled WGS sequence"/>
</dbReference>
<evidence type="ECO:0008006" key="4">
    <source>
        <dbReference type="Google" id="ProtNLM"/>
    </source>
</evidence>
<reference evidence="2 3" key="1">
    <citation type="submission" date="2018-10" db="EMBL/GenBank/DDBJ databases">
        <title>An updated phylogeny of the Alphaproteobacteria reveals that the parasitic Rickettsiales and Holosporales have independent origins.</title>
        <authorList>
            <person name="Munoz-Gomez S.A."/>
            <person name="Hess S."/>
            <person name="Burger G."/>
            <person name="Lang B.F."/>
            <person name="Susko E."/>
            <person name="Slamovits C.H."/>
            <person name="Roger A.J."/>
        </authorList>
    </citation>
    <scope>NUCLEOTIDE SEQUENCE [LARGE SCALE GENOMIC DNA]</scope>
    <source>
        <strain evidence="2">HOLO01</strain>
    </source>
</reference>
<comment type="caution">
    <text evidence="2">The sequence shown here is derived from an EMBL/GenBank/DDBJ whole genome shotgun (WGS) entry which is preliminary data.</text>
</comment>
<proteinExistence type="predicted"/>
<dbReference type="RefSeq" id="WP_130153363.1">
    <property type="nucleotide sequence ID" value="NZ_SCFB01000002.1"/>
</dbReference>
<dbReference type="EMBL" id="SCFB01000002">
    <property type="protein sequence ID" value="RZI46893.1"/>
    <property type="molecule type" value="Genomic_DNA"/>
</dbReference>
<keyword evidence="3" id="KW-1185">Reference proteome</keyword>
<feature type="chain" id="PRO_5020763882" description="Ankyrin repeat domain-containing protein" evidence="1">
    <location>
        <begin position="23"/>
        <end position="168"/>
    </location>
</feature>
<dbReference type="AlphaFoldDB" id="A0A4Q7DJ69"/>
<feature type="signal peptide" evidence="1">
    <location>
        <begin position="1"/>
        <end position="22"/>
    </location>
</feature>
<accession>A0A4Q7DJ69</accession>
<keyword evidence="1" id="KW-0732">Signal</keyword>
<evidence type="ECO:0000256" key="1">
    <source>
        <dbReference type="SAM" id="SignalP"/>
    </source>
</evidence>
<sequence>MKSFSVAIVTTLLMATAPFVVASSSSSPDSVSEINMMDDQGSTAFHKAMGDPVKVKEMLAKGADVFIYLEKDETGQDGKVWKWVGGDALGSAVCHTTALETVPMILAKMKEMFAEGTATKAAILRSINAALTHCEANKNAYYNRQNPDKYLLVCDLLTDAYGGYSAVK</sequence>
<evidence type="ECO:0000313" key="3">
    <source>
        <dbReference type="Proteomes" id="UP000293550"/>
    </source>
</evidence>
<organism evidence="2 3">
    <name type="scientific">Candidatus Finniella inopinata</name>
    <dbReference type="NCBI Taxonomy" id="1696036"/>
    <lineage>
        <taxon>Bacteria</taxon>
        <taxon>Pseudomonadati</taxon>
        <taxon>Pseudomonadota</taxon>
        <taxon>Alphaproteobacteria</taxon>
        <taxon>Holosporales</taxon>
        <taxon>Candidatus Paracaedibacteraceae</taxon>
        <taxon>Candidatus Finniella</taxon>
    </lineage>
</organism>
<gene>
    <name evidence="2" type="ORF">EQU50_01325</name>
</gene>
<evidence type="ECO:0000313" key="2">
    <source>
        <dbReference type="EMBL" id="RZI46893.1"/>
    </source>
</evidence>
<protein>
    <recommendedName>
        <fullName evidence="4">Ankyrin repeat domain-containing protein</fullName>
    </recommendedName>
</protein>